<comment type="caution">
    <text evidence="3">The sequence shown here is derived from an EMBL/GenBank/DDBJ whole genome shotgun (WGS) entry which is preliminary data.</text>
</comment>
<sequence>MTDMQSAGTTTLNFTLNPVVEAARQARALVTDACGQWHRPDLAESAHLAITELVNNVVAHARTPMRVDLALRDGELYIAVRDYSHEPPRPSVPTLSGGRGLLVVEGVARRWGCTPRRDGKVVWAVIGG</sequence>
<dbReference type="Gene3D" id="3.30.565.10">
    <property type="entry name" value="Histidine kinase-like ATPase, C-terminal domain"/>
    <property type="match status" value="1"/>
</dbReference>
<dbReference type="SUPFAM" id="SSF55874">
    <property type="entry name" value="ATPase domain of HSP90 chaperone/DNA topoisomerase II/histidine kinase"/>
    <property type="match status" value="1"/>
</dbReference>
<reference evidence="3 4" key="2">
    <citation type="submission" date="2020-03" db="EMBL/GenBank/DDBJ databases">
        <authorList>
            <person name="Ichikawa N."/>
            <person name="Kimura A."/>
            <person name="Kitahashi Y."/>
            <person name="Uohara A."/>
        </authorList>
    </citation>
    <scope>NUCLEOTIDE SEQUENCE [LARGE SCALE GENOMIC DNA]</scope>
    <source>
        <strain evidence="3 4">NBRC 108638</strain>
    </source>
</reference>
<dbReference type="GO" id="GO:0004674">
    <property type="term" value="F:protein serine/threonine kinase activity"/>
    <property type="evidence" value="ECO:0007669"/>
    <property type="project" value="UniProtKB-KW"/>
</dbReference>
<proteinExistence type="predicted"/>
<dbReference type="Pfam" id="PF13581">
    <property type="entry name" value="HATPase_c_2"/>
    <property type="match status" value="1"/>
</dbReference>
<keyword evidence="4" id="KW-1185">Reference proteome</keyword>
<reference evidence="3 4" key="1">
    <citation type="submission" date="2020-03" db="EMBL/GenBank/DDBJ databases">
        <title>Whole genome shotgun sequence of Phytohabitans rumicis NBRC 108638.</title>
        <authorList>
            <person name="Komaki H."/>
            <person name="Tamura T."/>
        </authorList>
    </citation>
    <scope>NUCLEOTIDE SEQUENCE [LARGE SCALE GENOMIC DNA]</scope>
    <source>
        <strain evidence="3 4">NBRC 108638</strain>
    </source>
</reference>
<dbReference type="EMBL" id="BLPG01000001">
    <property type="protein sequence ID" value="GFJ89563.1"/>
    <property type="molecule type" value="Genomic_DNA"/>
</dbReference>
<name>A0A6V8KWV7_9ACTN</name>
<dbReference type="InterPro" id="IPR003594">
    <property type="entry name" value="HATPase_dom"/>
</dbReference>
<dbReference type="InterPro" id="IPR050267">
    <property type="entry name" value="Anti-sigma-factor_SerPK"/>
</dbReference>
<dbReference type="AlphaFoldDB" id="A0A6V8KWV7"/>
<feature type="domain" description="Histidine kinase/HSP90-like ATPase" evidence="2">
    <location>
        <begin position="21"/>
        <end position="125"/>
    </location>
</feature>
<dbReference type="CDD" id="cd16936">
    <property type="entry name" value="HATPase_RsbW-like"/>
    <property type="match status" value="1"/>
</dbReference>
<keyword evidence="1" id="KW-0723">Serine/threonine-protein kinase</keyword>
<dbReference type="PANTHER" id="PTHR35526">
    <property type="entry name" value="ANTI-SIGMA-F FACTOR RSBW-RELATED"/>
    <property type="match status" value="1"/>
</dbReference>
<organism evidence="3 4">
    <name type="scientific">Phytohabitans rumicis</name>
    <dbReference type="NCBI Taxonomy" id="1076125"/>
    <lineage>
        <taxon>Bacteria</taxon>
        <taxon>Bacillati</taxon>
        <taxon>Actinomycetota</taxon>
        <taxon>Actinomycetes</taxon>
        <taxon>Micromonosporales</taxon>
        <taxon>Micromonosporaceae</taxon>
    </lineage>
</organism>
<keyword evidence="1" id="KW-0418">Kinase</keyword>
<evidence type="ECO:0000256" key="1">
    <source>
        <dbReference type="ARBA" id="ARBA00022527"/>
    </source>
</evidence>
<dbReference type="Proteomes" id="UP000482960">
    <property type="component" value="Unassembled WGS sequence"/>
</dbReference>
<dbReference type="InterPro" id="IPR036890">
    <property type="entry name" value="HATPase_C_sf"/>
</dbReference>
<evidence type="ECO:0000259" key="2">
    <source>
        <dbReference type="Pfam" id="PF13581"/>
    </source>
</evidence>
<accession>A0A6V8KWV7</accession>
<dbReference type="PANTHER" id="PTHR35526:SF3">
    <property type="entry name" value="ANTI-SIGMA-F FACTOR RSBW"/>
    <property type="match status" value="1"/>
</dbReference>
<evidence type="ECO:0000313" key="4">
    <source>
        <dbReference type="Proteomes" id="UP000482960"/>
    </source>
</evidence>
<evidence type="ECO:0000313" key="3">
    <source>
        <dbReference type="EMBL" id="GFJ89563.1"/>
    </source>
</evidence>
<gene>
    <name evidence="3" type="ORF">Prum_032050</name>
</gene>
<protein>
    <recommendedName>
        <fullName evidence="2">Histidine kinase/HSP90-like ATPase domain-containing protein</fullName>
    </recommendedName>
</protein>
<keyword evidence="1" id="KW-0808">Transferase</keyword>